<dbReference type="AlphaFoldDB" id="K2R0U7"/>
<keyword evidence="1" id="KW-0812">Transmembrane</keyword>
<evidence type="ECO:0000256" key="1">
    <source>
        <dbReference type="SAM" id="Phobius"/>
    </source>
</evidence>
<keyword evidence="1" id="KW-1133">Transmembrane helix</keyword>
<dbReference type="Proteomes" id="UP000007360">
    <property type="component" value="Unassembled WGS sequence"/>
</dbReference>
<protein>
    <recommendedName>
        <fullName evidence="4">Stage II sporulation protein M</fullName>
    </recommendedName>
</protein>
<proteinExistence type="predicted"/>
<name>K2R0U7_METFP</name>
<sequence>MSKQITDNNFWNKYSEVFTGLYNRNKTILTFSVVLFFGFLFLGILIGYFSSDYIGRLLNTYFTLLHESHIQINTLSIFLHNLQAALVAYFGGLIGIIPVGVLSVNGFLYGAFLGYLIHGPIVTSSGVFTPVHFIVYTLPHGILELPGFIIAGAAGLRLTTMVIGVIKSIMRKTPINDHYWKFKDSLVLLAVAIVLIFLAAIIEANITLSLGNYITGFNKTV</sequence>
<keyword evidence="1" id="KW-0472">Membrane</keyword>
<organism evidence="2 3">
    <name type="scientific">Methanobacterium formicicum (strain DSM 3637 / PP1)</name>
    <dbReference type="NCBI Taxonomy" id="1204725"/>
    <lineage>
        <taxon>Archaea</taxon>
        <taxon>Methanobacteriati</taxon>
        <taxon>Methanobacteriota</taxon>
        <taxon>Methanomada group</taxon>
        <taxon>Methanobacteria</taxon>
        <taxon>Methanobacteriales</taxon>
        <taxon>Methanobacteriaceae</taxon>
        <taxon>Methanobacterium</taxon>
    </lineage>
</organism>
<dbReference type="PATRIC" id="fig|1204725.3.peg.879"/>
<dbReference type="Pfam" id="PF01944">
    <property type="entry name" value="SpoIIM"/>
    <property type="match status" value="1"/>
</dbReference>
<comment type="caution">
    <text evidence="2">The sequence shown here is derived from an EMBL/GenBank/DDBJ whole genome shotgun (WGS) entry which is preliminary data.</text>
</comment>
<dbReference type="PANTHER" id="PTHR35337">
    <property type="entry name" value="SLR1478 PROTEIN"/>
    <property type="match status" value="1"/>
</dbReference>
<feature type="transmembrane region" description="Helical" evidence="1">
    <location>
        <begin position="115"/>
        <end position="135"/>
    </location>
</feature>
<feature type="transmembrane region" description="Helical" evidence="1">
    <location>
        <begin position="86"/>
        <end position="108"/>
    </location>
</feature>
<dbReference type="EMBL" id="AMPO01000003">
    <property type="protein sequence ID" value="EKF86163.1"/>
    <property type="molecule type" value="Genomic_DNA"/>
</dbReference>
<dbReference type="InterPro" id="IPR002798">
    <property type="entry name" value="SpoIIM-like"/>
</dbReference>
<dbReference type="PANTHER" id="PTHR35337:SF1">
    <property type="entry name" value="SLR1478 PROTEIN"/>
    <property type="match status" value="1"/>
</dbReference>
<accession>K2R0U7</accession>
<reference evidence="2 3" key="1">
    <citation type="journal article" date="2012" name="J. Bacteriol.">
        <title>Draft genome sequence of Methanobacterium formicicum DSM 3637, an archaebacterium isolated from the methane producer amoeba Pelomyxa palustris.</title>
        <authorList>
            <person name="Gutierrez G."/>
        </authorList>
    </citation>
    <scope>NUCLEOTIDE SEQUENCE [LARGE SCALE GENOMIC DNA]</scope>
    <source>
        <strain evidence="3">DSM 3637 / PP1</strain>
    </source>
</reference>
<feature type="transmembrane region" description="Helical" evidence="1">
    <location>
        <begin position="186"/>
        <end position="208"/>
    </location>
</feature>
<evidence type="ECO:0008006" key="4">
    <source>
        <dbReference type="Google" id="ProtNLM"/>
    </source>
</evidence>
<dbReference type="RefSeq" id="WP_004030106.1">
    <property type="nucleotide sequence ID" value="NZ_AMPO01000003.1"/>
</dbReference>
<feature type="transmembrane region" description="Helical" evidence="1">
    <location>
        <begin position="28"/>
        <end position="49"/>
    </location>
</feature>
<evidence type="ECO:0000313" key="3">
    <source>
        <dbReference type="Proteomes" id="UP000007360"/>
    </source>
</evidence>
<dbReference type="OrthoDB" id="86288at2157"/>
<feature type="transmembrane region" description="Helical" evidence="1">
    <location>
        <begin position="147"/>
        <end position="166"/>
    </location>
</feature>
<evidence type="ECO:0000313" key="2">
    <source>
        <dbReference type="EMBL" id="EKF86163.1"/>
    </source>
</evidence>
<keyword evidence="3" id="KW-1185">Reference proteome</keyword>
<gene>
    <name evidence="2" type="ORF">A994_04385</name>
</gene>